<sequence length="68" mass="7929">MRMLLCLTIMVLAGCEDRYRYVCQNPDKFDLPECQKPRCLFTQTCPEYLVAPVLTNKIDDKKGEDVKK</sequence>
<organism evidence="1">
    <name type="scientific">uncultured Caudovirales phage</name>
    <dbReference type="NCBI Taxonomy" id="2100421"/>
    <lineage>
        <taxon>Viruses</taxon>
        <taxon>Duplodnaviria</taxon>
        <taxon>Heunggongvirae</taxon>
        <taxon>Uroviricota</taxon>
        <taxon>Caudoviricetes</taxon>
        <taxon>Peduoviridae</taxon>
        <taxon>Maltschvirus</taxon>
        <taxon>Maltschvirus maltsch</taxon>
    </lineage>
</organism>
<evidence type="ECO:0008006" key="2">
    <source>
        <dbReference type="Google" id="ProtNLM"/>
    </source>
</evidence>
<name>A0A6J5Q3K6_9CAUD</name>
<dbReference type="PROSITE" id="PS51257">
    <property type="entry name" value="PROKAR_LIPOPROTEIN"/>
    <property type="match status" value="1"/>
</dbReference>
<gene>
    <name evidence="1" type="ORF">UFOVP1016_19</name>
</gene>
<dbReference type="EMBL" id="LR796963">
    <property type="protein sequence ID" value="CAB4177992.1"/>
    <property type="molecule type" value="Genomic_DNA"/>
</dbReference>
<proteinExistence type="predicted"/>
<reference evidence="1" key="1">
    <citation type="submission" date="2020-05" db="EMBL/GenBank/DDBJ databases">
        <authorList>
            <person name="Chiriac C."/>
            <person name="Salcher M."/>
            <person name="Ghai R."/>
            <person name="Kavagutti S V."/>
        </authorList>
    </citation>
    <scope>NUCLEOTIDE SEQUENCE</scope>
</reference>
<accession>A0A6J5Q3K6</accession>
<evidence type="ECO:0000313" key="1">
    <source>
        <dbReference type="EMBL" id="CAB4177992.1"/>
    </source>
</evidence>
<protein>
    <recommendedName>
        <fullName evidence="2">Lipoprotein</fullName>
    </recommendedName>
</protein>